<evidence type="ECO:0000256" key="1">
    <source>
        <dbReference type="PROSITE-ProRule" id="PRU00169"/>
    </source>
</evidence>
<reference evidence="4" key="1">
    <citation type="submission" date="2016-10" db="EMBL/GenBank/DDBJ databases">
        <authorList>
            <person name="Varghese N."/>
            <person name="Submissions S."/>
        </authorList>
    </citation>
    <scope>NUCLEOTIDE SEQUENCE [LARGE SCALE GENOMIC DNA]</scope>
    <source>
        <strain evidence="4">CGMCC 1.11014</strain>
    </source>
</reference>
<organism evidence="3 4">
    <name type="scientific">Pseudoduganella namucuonensis</name>
    <dbReference type="NCBI Taxonomy" id="1035707"/>
    <lineage>
        <taxon>Bacteria</taxon>
        <taxon>Pseudomonadati</taxon>
        <taxon>Pseudomonadota</taxon>
        <taxon>Betaproteobacteria</taxon>
        <taxon>Burkholderiales</taxon>
        <taxon>Oxalobacteraceae</taxon>
        <taxon>Telluria group</taxon>
        <taxon>Pseudoduganella</taxon>
    </lineage>
</organism>
<dbReference type="GO" id="GO:0000160">
    <property type="term" value="P:phosphorelay signal transduction system"/>
    <property type="evidence" value="ECO:0007669"/>
    <property type="project" value="InterPro"/>
</dbReference>
<protein>
    <submittedName>
        <fullName evidence="3">Response regulator receiver domain-containing protein</fullName>
    </submittedName>
</protein>
<dbReference type="Gene3D" id="3.40.50.2300">
    <property type="match status" value="1"/>
</dbReference>
<dbReference type="Proteomes" id="UP000199391">
    <property type="component" value="Unassembled WGS sequence"/>
</dbReference>
<dbReference type="SUPFAM" id="SSF52172">
    <property type="entry name" value="CheY-like"/>
    <property type="match status" value="1"/>
</dbReference>
<dbReference type="AlphaFoldDB" id="A0A1I7K7B3"/>
<dbReference type="EMBL" id="FPBO01000015">
    <property type="protein sequence ID" value="SFU93308.1"/>
    <property type="molecule type" value="Genomic_DNA"/>
</dbReference>
<dbReference type="STRING" id="1035707.SAMN05216552_101554"/>
<evidence type="ECO:0000313" key="4">
    <source>
        <dbReference type="Proteomes" id="UP000199391"/>
    </source>
</evidence>
<accession>A0A1I7K7B3</accession>
<dbReference type="InterPro" id="IPR001789">
    <property type="entry name" value="Sig_transdc_resp-reg_receiver"/>
</dbReference>
<name>A0A1I7K7B3_9BURK</name>
<evidence type="ECO:0000313" key="3">
    <source>
        <dbReference type="EMBL" id="SFU93308.1"/>
    </source>
</evidence>
<dbReference type="PROSITE" id="PS50110">
    <property type="entry name" value="RESPONSE_REGULATORY"/>
    <property type="match status" value="1"/>
</dbReference>
<dbReference type="InterPro" id="IPR011006">
    <property type="entry name" value="CheY-like_superfamily"/>
</dbReference>
<evidence type="ECO:0000259" key="2">
    <source>
        <dbReference type="PROSITE" id="PS50110"/>
    </source>
</evidence>
<proteinExistence type="predicted"/>
<keyword evidence="4" id="KW-1185">Reference proteome</keyword>
<dbReference type="OrthoDB" id="7626489at2"/>
<comment type="caution">
    <text evidence="1">Lacks conserved residue(s) required for the propagation of feature annotation.</text>
</comment>
<dbReference type="RefSeq" id="WP_143133188.1">
    <property type="nucleotide sequence ID" value="NZ_FPBO01000015.1"/>
</dbReference>
<feature type="domain" description="Response regulatory" evidence="2">
    <location>
        <begin position="1"/>
        <end position="46"/>
    </location>
</feature>
<sequence length="49" mass="5239">MAVPIIAVSASTFSQDEERYLASGVNAFLSKPIDHDSLLAKIAPLLQLP</sequence>
<gene>
    <name evidence="3" type="ORF">SAMN05216552_101554</name>
</gene>